<dbReference type="InterPro" id="IPR000157">
    <property type="entry name" value="TIR_dom"/>
</dbReference>
<evidence type="ECO:0000313" key="7">
    <source>
        <dbReference type="EMBL" id="GID78243.1"/>
    </source>
</evidence>
<gene>
    <name evidence="7" type="ORF">Ade02nite_68840</name>
</gene>
<dbReference type="InterPro" id="IPR001680">
    <property type="entry name" value="WD40_rpt"/>
</dbReference>
<feature type="repeat" description="WD" evidence="3">
    <location>
        <begin position="760"/>
        <end position="781"/>
    </location>
</feature>
<feature type="domain" description="TIR" evidence="6">
    <location>
        <begin position="2"/>
        <end position="146"/>
    </location>
</feature>
<feature type="compositionally biased region" description="Basic and acidic residues" evidence="5">
    <location>
        <begin position="264"/>
        <end position="274"/>
    </location>
</feature>
<feature type="repeat" description="WD" evidence="3">
    <location>
        <begin position="965"/>
        <end position="997"/>
    </location>
</feature>
<comment type="caution">
    <text evidence="7">The sequence shown here is derived from an EMBL/GenBank/DDBJ whole genome shotgun (WGS) entry which is preliminary data.</text>
</comment>
<feature type="repeat" description="WD" evidence="3">
    <location>
        <begin position="659"/>
        <end position="691"/>
    </location>
</feature>
<dbReference type="Gene3D" id="3.40.50.10140">
    <property type="entry name" value="Toll/interleukin-1 receptor homology (TIR) domain"/>
    <property type="match status" value="1"/>
</dbReference>
<dbReference type="PANTHER" id="PTHR19879:SF9">
    <property type="entry name" value="TRANSCRIPTION INITIATION FACTOR TFIID SUBUNIT 5"/>
    <property type="match status" value="1"/>
</dbReference>
<dbReference type="PROSITE" id="PS50082">
    <property type="entry name" value="WD_REPEATS_2"/>
    <property type="match status" value="6"/>
</dbReference>
<feature type="compositionally biased region" description="Basic and acidic residues" evidence="5">
    <location>
        <begin position="233"/>
        <end position="247"/>
    </location>
</feature>
<sequence length="1090" mass="114992">MTFDGFISYSHSADGRLAPAVQRGLHRLAKPWHRRRALWIFRDQTGLSVTPGLWSSIQTALDGSQYFVLLASPEAARSPWVNKEIEHWIATKPSDRILPVVTDGEWAWDEARGDFTEDSTAVPPALRDVFTEEPFFLDLRWARRSEHLSLQHSRFRDAIAQLAAPMHGVSKDELEGEDVRLHRRARRLRSSAAVTVAVLAVLAVVTGVSAVRNADRARNAAAEALRQQQVADSQRDNAERAAEEARRQQSLAQQQQTRAARATAEAERSERLAREQQALADQATAVAQRQRELAAQAAQRTREQERLAAQAAELAQGLRQEALRLKDEAQRQAGIAAEQQRLAREAAAQAKAQQAKAQEQQRIAISRRLMNQATASLTDDPRTALMLGAAAQALNPDAATRRQLTGIVTATNYAGTLGGVTTAAYAPDGVVAAIGNDGRVALWKVTDPRKPTRIATLPGAATQRLLAFTPDGRTLAVVGSGGDTVLWDVADRSRPAKRATLPDDGDVTAFAFGAGGGTLVTGTSAGVVSVWDTAGRARPTLLARMTEQRGYPVARLALSPDGRLLIVDKGRFVPVYDLSEPADPVSLDGILDFGASPMAFSPDGSTLAVGGSDGRVALYDMTSHDMTSKVSSKAQDDLPQPPPEMPEMPDESREPFDSLDGLTGQITSVAFSPDGSVLAAGDQSGTAKLWDRSAAASPGAFAGVRARGPITGLTFGPGAKTLATTDGSGTGTLWNVAAPGAPASLATLAVPGGATRSTVFGPDGRLLVAAGADGTASTWNVADPAHPVRGADLSLGGEDARAVAFGPDRRTAATVGADSGTLRVGGTTLATLPGEVRGTNAMAFSPDGKTLAVVADATTLMLWDLAGRRPTLRVRLTGSFGTAVAFSPDGRTLAAAGGADPTITLWNLANRAAPVRFATLSGHSDTVDALAFSPNGRHLASGGYDDTAVLWDVADRSRPLRLATLTGHARWVRSVAFSADGRTLATGGSDYTVILWDTASPAEPIRLAAVRTADGGQALDLAFKPDGRTLAVTGQPAKDPATVTLWSYQKLNGLRTDPAARACAVAGRGLTAAEWARYVPELRYRRTCAG</sequence>
<dbReference type="InterPro" id="IPR015943">
    <property type="entry name" value="WD40/YVTN_repeat-like_dom_sf"/>
</dbReference>
<dbReference type="InterPro" id="IPR036322">
    <property type="entry name" value="WD40_repeat_dom_sf"/>
</dbReference>
<evidence type="ECO:0000313" key="8">
    <source>
        <dbReference type="Proteomes" id="UP000609879"/>
    </source>
</evidence>
<feature type="region of interest" description="Disordered" evidence="5">
    <location>
        <begin position="626"/>
        <end position="654"/>
    </location>
</feature>
<keyword evidence="2" id="KW-0677">Repeat</keyword>
<evidence type="ECO:0000256" key="2">
    <source>
        <dbReference type="ARBA" id="ARBA00022737"/>
    </source>
</evidence>
<dbReference type="Gene3D" id="2.130.10.10">
    <property type="entry name" value="YVTN repeat-like/Quinoprotein amine dehydrogenase"/>
    <property type="match status" value="4"/>
</dbReference>
<feature type="repeat" description="WD" evidence="3">
    <location>
        <begin position="920"/>
        <end position="961"/>
    </location>
</feature>
<reference evidence="7 8" key="1">
    <citation type="submission" date="2021-01" db="EMBL/GenBank/DDBJ databases">
        <title>Whole genome shotgun sequence of Actinoplanes deccanensis NBRC 13994.</title>
        <authorList>
            <person name="Komaki H."/>
            <person name="Tamura T."/>
        </authorList>
    </citation>
    <scope>NUCLEOTIDE SEQUENCE [LARGE SCALE GENOMIC DNA]</scope>
    <source>
        <strain evidence="7 8">NBRC 13994</strain>
    </source>
</reference>
<accession>A0ABQ3YE18</accession>
<dbReference type="RefSeq" id="WP_203772990.1">
    <property type="nucleotide sequence ID" value="NZ_BAAABO010000028.1"/>
</dbReference>
<dbReference type="Pfam" id="PF00400">
    <property type="entry name" value="WD40"/>
    <property type="match status" value="7"/>
</dbReference>
<dbReference type="Pfam" id="PF13676">
    <property type="entry name" value="TIR_2"/>
    <property type="match status" value="1"/>
</dbReference>
<feature type="compositionally biased region" description="Low complexity" evidence="5">
    <location>
        <begin position="248"/>
        <end position="263"/>
    </location>
</feature>
<dbReference type="InterPro" id="IPR035897">
    <property type="entry name" value="Toll_tir_struct_dom_sf"/>
</dbReference>
<keyword evidence="4" id="KW-0175">Coiled coil</keyword>
<dbReference type="SUPFAM" id="SSF50978">
    <property type="entry name" value="WD40 repeat-like"/>
    <property type="match status" value="1"/>
</dbReference>
<proteinExistence type="predicted"/>
<evidence type="ECO:0000256" key="1">
    <source>
        <dbReference type="ARBA" id="ARBA00022574"/>
    </source>
</evidence>
<evidence type="ECO:0000256" key="3">
    <source>
        <dbReference type="PROSITE-ProRule" id="PRU00221"/>
    </source>
</evidence>
<evidence type="ECO:0000259" key="6">
    <source>
        <dbReference type="SMART" id="SM00255"/>
    </source>
</evidence>
<dbReference type="SUPFAM" id="SSF50998">
    <property type="entry name" value="Quinoprotein alcohol dehydrogenase-like"/>
    <property type="match status" value="1"/>
</dbReference>
<feature type="repeat" description="WD" evidence="3">
    <location>
        <begin position="598"/>
        <end position="629"/>
    </location>
</feature>
<dbReference type="SMART" id="SM00320">
    <property type="entry name" value="WD40"/>
    <property type="match status" value="13"/>
</dbReference>
<organism evidence="7 8">
    <name type="scientific">Paractinoplanes deccanensis</name>
    <dbReference type="NCBI Taxonomy" id="113561"/>
    <lineage>
        <taxon>Bacteria</taxon>
        <taxon>Bacillati</taxon>
        <taxon>Actinomycetota</taxon>
        <taxon>Actinomycetes</taxon>
        <taxon>Micromonosporales</taxon>
        <taxon>Micromonosporaceae</taxon>
        <taxon>Paractinoplanes</taxon>
    </lineage>
</organism>
<dbReference type="PROSITE" id="PS00678">
    <property type="entry name" value="WD_REPEATS_1"/>
    <property type="match status" value="2"/>
</dbReference>
<protein>
    <recommendedName>
        <fullName evidence="6">TIR domain-containing protein</fullName>
    </recommendedName>
</protein>
<evidence type="ECO:0000256" key="5">
    <source>
        <dbReference type="SAM" id="MobiDB-lite"/>
    </source>
</evidence>
<dbReference type="PANTHER" id="PTHR19879">
    <property type="entry name" value="TRANSCRIPTION INITIATION FACTOR TFIID"/>
    <property type="match status" value="1"/>
</dbReference>
<name>A0ABQ3YE18_9ACTN</name>
<dbReference type="PROSITE" id="PS50294">
    <property type="entry name" value="WD_REPEATS_REGION"/>
    <property type="match status" value="3"/>
</dbReference>
<keyword evidence="8" id="KW-1185">Reference proteome</keyword>
<dbReference type="InterPro" id="IPR011047">
    <property type="entry name" value="Quinoprotein_ADH-like_sf"/>
</dbReference>
<dbReference type="EMBL" id="BOMI01000144">
    <property type="protein sequence ID" value="GID78243.1"/>
    <property type="molecule type" value="Genomic_DNA"/>
</dbReference>
<feature type="coiled-coil region" evidence="4">
    <location>
        <begin position="308"/>
        <end position="363"/>
    </location>
</feature>
<dbReference type="Proteomes" id="UP000609879">
    <property type="component" value="Unassembled WGS sequence"/>
</dbReference>
<keyword evidence="1 3" id="KW-0853">WD repeat</keyword>
<dbReference type="CDD" id="cd00200">
    <property type="entry name" value="WD40"/>
    <property type="match status" value="1"/>
</dbReference>
<evidence type="ECO:0000256" key="4">
    <source>
        <dbReference type="SAM" id="Coils"/>
    </source>
</evidence>
<dbReference type="SUPFAM" id="SSF52200">
    <property type="entry name" value="Toll/Interleukin receptor TIR domain"/>
    <property type="match status" value="1"/>
</dbReference>
<dbReference type="InterPro" id="IPR019775">
    <property type="entry name" value="WD40_repeat_CS"/>
</dbReference>
<dbReference type="SMART" id="SM00255">
    <property type="entry name" value="TIR"/>
    <property type="match status" value="1"/>
</dbReference>
<feature type="repeat" description="WD" evidence="3">
    <location>
        <begin position="832"/>
        <end position="873"/>
    </location>
</feature>
<feature type="region of interest" description="Disordered" evidence="5">
    <location>
        <begin position="225"/>
        <end position="279"/>
    </location>
</feature>